<dbReference type="AlphaFoldDB" id="A0A242MTY0"/>
<dbReference type="RefSeq" id="WP_256936003.1">
    <property type="nucleotide sequence ID" value="NZ_NBTZ01000066.1"/>
</dbReference>
<reference evidence="1 2" key="1">
    <citation type="submission" date="2017-03" db="EMBL/GenBank/DDBJ databases">
        <title>Genome analysis of strain PAMC 26577.</title>
        <authorList>
            <person name="Oh H.-M."/>
            <person name="Yang J.-A."/>
        </authorList>
    </citation>
    <scope>NUCLEOTIDE SEQUENCE [LARGE SCALE GENOMIC DNA]</scope>
    <source>
        <strain evidence="1 2">PAMC 26577</strain>
    </source>
</reference>
<evidence type="ECO:0000313" key="1">
    <source>
        <dbReference type="EMBL" id="OTP74276.1"/>
    </source>
</evidence>
<dbReference type="Proteomes" id="UP000195221">
    <property type="component" value="Unassembled WGS sequence"/>
</dbReference>
<organism evidence="1 2">
    <name type="scientific">Caballeronia sordidicola</name>
    <name type="common">Burkholderia sordidicola</name>
    <dbReference type="NCBI Taxonomy" id="196367"/>
    <lineage>
        <taxon>Bacteria</taxon>
        <taxon>Pseudomonadati</taxon>
        <taxon>Pseudomonadota</taxon>
        <taxon>Betaproteobacteria</taxon>
        <taxon>Burkholderiales</taxon>
        <taxon>Burkholderiaceae</taxon>
        <taxon>Caballeronia</taxon>
    </lineage>
</organism>
<sequence>MARWFHRRHVYEHNGGEVDERYLKESGDTTVWLKQHIHETQE</sequence>
<dbReference type="EMBL" id="NBTZ01000066">
    <property type="protein sequence ID" value="OTP74276.1"/>
    <property type="molecule type" value="Genomic_DNA"/>
</dbReference>
<comment type="caution">
    <text evidence="1">The sequence shown here is derived from an EMBL/GenBank/DDBJ whole genome shotgun (WGS) entry which is preliminary data.</text>
</comment>
<name>A0A242MTY0_CABSO</name>
<gene>
    <name evidence="1" type="ORF">PAMC26577_16105</name>
</gene>
<proteinExistence type="predicted"/>
<protein>
    <submittedName>
        <fullName evidence="1">Uncharacterized protein</fullName>
    </submittedName>
</protein>
<accession>A0A242MTY0</accession>
<evidence type="ECO:0000313" key="2">
    <source>
        <dbReference type="Proteomes" id="UP000195221"/>
    </source>
</evidence>